<keyword evidence="2" id="KW-0732">Signal</keyword>
<sequence>MLKTSKKFGKSSAIMLATAMSFVLILSACGNDKNKTGGNEASPVPPSSESASPTASESSSPDTKLSDYNLTLFLPGTTPKDEQKVEAEINKYLKDKINATLDLRFVDWGQWDNKMNLAIASRDPMDIIFTAAWNGHAANVAKKAFLALNDPNGPKGNLIEQYGQDITATLPEQFLKGAKIDGLNYGIPSNKELAEQGGIIYRKDIADELGLTDKIEAVKTIADLEPILAEVKAKKPDMIPVFMRDGENFNAHYFSKFDYLGDNTIDGVVMKDGTDTTVLARYDQPRYKETLAITRDFFKKGYINKDAATTQLGVNDAMKKGNVFMVPSPLKPGKDAELANATNLAGKLKQVAMTERTVATSDTAGAMLGISSTSGNPERAMMFINLLHSDKYLNNLINFGIEGDHYTRSGEIITPNDNTGNYSIGAAWMLGSQFLNYVWNTEASDKWEQFKAFNTDAHNSPALGFTFNAVPVKSQASIMNNIRKQYDPGLDTGSIDPSKAEEYYKKLKANGLDDVVKEKQAQLNKFLGK</sequence>
<organism evidence="4 5">
    <name type="scientific">Cohnella faecalis</name>
    <dbReference type="NCBI Taxonomy" id="2315694"/>
    <lineage>
        <taxon>Bacteria</taxon>
        <taxon>Bacillati</taxon>
        <taxon>Bacillota</taxon>
        <taxon>Bacilli</taxon>
        <taxon>Bacillales</taxon>
        <taxon>Paenibacillaceae</taxon>
        <taxon>Cohnella</taxon>
    </lineage>
</organism>
<dbReference type="InterPro" id="IPR050490">
    <property type="entry name" value="Bact_solute-bd_prot1"/>
</dbReference>
<feature type="signal peptide" evidence="2">
    <location>
        <begin position="1"/>
        <end position="28"/>
    </location>
</feature>
<evidence type="ECO:0000256" key="2">
    <source>
        <dbReference type="SAM" id="SignalP"/>
    </source>
</evidence>
<keyword evidence="5" id="KW-1185">Reference proteome</keyword>
<dbReference type="EMBL" id="QXJM01000039">
    <property type="protein sequence ID" value="RIE02389.1"/>
    <property type="molecule type" value="Genomic_DNA"/>
</dbReference>
<dbReference type="PANTHER" id="PTHR43649">
    <property type="entry name" value="ARABINOSE-BINDING PROTEIN-RELATED"/>
    <property type="match status" value="1"/>
</dbReference>
<dbReference type="Proteomes" id="UP000266340">
    <property type="component" value="Unassembled WGS sequence"/>
</dbReference>
<dbReference type="SUPFAM" id="SSF53850">
    <property type="entry name" value="Periplasmic binding protein-like II"/>
    <property type="match status" value="1"/>
</dbReference>
<evidence type="ECO:0000259" key="3">
    <source>
        <dbReference type="Pfam" id="PF12010"/>
    </source>
</evidence>
<feature type="chain" id="PRO_5039317914" evidence="2">
    <location>
        <begin position="29"/>
        <end position="529"/>
    </location>
</feature>
<feature type="compositionally biased region" description="Low complexity" evidence="1">
    <location>
        <begin position="47"/>
        <end position="61"/>
    </location>
</feature>
<dbReference type="OrthoDB" id="7936627at2"/>
<dbReference type="Gene3D" id="3.40.190.10">
    <property type="entry name" value="Periplasmic binding protein-like II"/>
    <property type="match status" value="1"/>
</dbReference>
<dbReference type="PANTHER" id="PTHR43649:SF17">
    <property type="entry name" value="ABC TRANSPORTER SOLUTE BINDING PROTEIN-SUGAR TRANSPORT"/>
    <property type="match status" value="1"/>
</dbReference>
<dbReference type="PROSITE" id="PS51257">
    <property type="entry name" value="PROKAR_LIPOPROTEIN"/>
    <property type="match status" value="1"/>
</dbReference>
<dbReference type="AlphaFoldDB" id="A0A398CMD9"/>
<gene>
    <name evidence="4" type="ORF">D3H35_16900</name>
</gene>
<name>A0A398CMD9_9BACL</name>
<protein>
    <submittedName>
        <fullName evidence="4">DUF3502 domain-containing protein</fullName>
    </submittedName>
</protein>
<reference evidence="4 5" key="1">
    <citation type="submission" date="2018-09" db="EMBL/GenBank/DDBJ databases">
        <title>Cohnella cavernae sp. nov., isolated from a karst cave.</title>
        <authorList>
            <person name="Zhu H."/>
        </authorList>
    </citation>
    <scope>NUCLEOTIDE SEQUENCE [LARGE SCALE GENOMIC DNA]</scope>
    <source>
        <strain evidence="4 5">K2E09-144</strain>
    </source>
</reference>
<dbReference type="RefSeq" id="WP_119150427.1">
    <property type="nucleotide sequence ID" value="NZ_JBHSOV010000048.1"/>
</dbReference>
<evidence type="ECO:0000313" key="4">
    <source>
        <dbReference type="EMBL" id="RIE02389.1"/>
    </source>
</evidence>
<accession>A0A398CMD9</accession>
<feature type="region of interest" description="Disordered" evidence="1">
    <location>
        <begin position="36"/>
        <end position="66"/>
    </location>
</feature>
<dbReference type="Pfam" id="PF12010">
    <property type="entry name" value="DUF3502"/>
    <property type="match status" value="1"/>
</dbReference>
<proteinExistence type="predicted"/>
<evidence type="ECO:0000313" key="5">
    <source>
        <dbReference type="Proteomes" id="UP000266340"/>
    </source>
</evidence>
<comment type="caution">
    <text evidence="4">The sequence shown here is derived from an EMBL/GenBank/DDBJ whole genome shotgun (WGS) entry which is preliminary data.</text>
</comment>
<dbReference type="InterPro" id="IPR022627">
    <property type="entry name" value="DUF3502"/>
</dbReference>
<feature type="domain" description="DUF3502" evidence="3">
    <location>
        <begin position="461"/>
        <end position="527"/>
    </location>
</feature>
<evidence type="ECO:0000256" key="1">
    <source>
        <dbReference type="SAM" id="MobiDB-lite"/>
    </source>
</evidence>